<keyword evidence="2" id="KW-0812">Transmembrane</keyword>
<proteinExistence type="predicted"/>
<keyword evidence="2" id="KW-1133">Transmembrane helix</keyword>
<feature type="region of interest" description="Disordered" evidence="1">
    <location>
        <begin position="50"/>
        <end position="134"/>
    </location>
</feature>
<reference evidence="3" key="1">
    <citation type="submission" date="2021-07" db="EMBL/GenBank/DDBJ databases">
        <title>Draft genome of Mortierella alpina, strain LL118, isolated from an aspen leaf litter sample.</title>
        <authorList>
            <person name="Yang S."/>
            <person name="Vinatzer B.A."/>
        </authorList>
    </citation>
    <scope>NUCLEOTIDE SEQUENCE</scope>
    <source>
        <strain evidence="3">LL118</strain>
    </source>
</reference>
<sequence>MSEVSTLLAWLIPCLIIALAVVGWRIYVYKTRGPFLPSYLQRNIFERTRSFQPKTPATTSNNDSSSMAPGAIRNETRLDMPGSQQQMSSVSSTPSTGTQSFAPVPCTKKAGASIPSNGAQPPVSPAISRVLNMK</sequence>
<gene>
    <name evidence="3" type="ORF">KVV02_007347</name>
</gene>
<feature type="compositionally biased region" description="Polar residues" evidence="1">
    <location>
        <begin position="82"/>
        <end position="101"/>
    </location>
</feature>
<dbReference type="AlphaFoldDB" id="A0A9P8CZF0"/>
<keyword evidence="2" id="KW-0472">Membrane</keyword>
<evidence type="ECO:0000313" key="4">
    <source>
        <dbReference type="Proteomes" id="UP000717515"/>
    </source>
</evidence>
<dbReference type="EMBL" id="JAIFTL010000038">
    <property type="protein sequence ID" value="KAG9325522.1"/>
    <property type="molecule type" value="Genomic_DNA"/>
</dbReference>
<feature type="compositionally biased region" description="Polar residues" evidence="1">
    <location>
        <begin position="50"/>
        <end position="67"/>
    </location>
</feature>
<evidence type="ECO:0000313" key="3">
    <source>
        <dbReference type="EMBL" id="KAG9325522.1"/>
    </source>
</evidence>
<name>A0A9P8CZF0_MORAP</name>
<comment type="caution">
    <text evidence="3">The sequence shown here is derived from an EMBL/GenBank/DDBJ whole genome shotgun (WGS) entry which is preliminary data.</text>
</comment>
<accession>A0A9P8CZF0</accession>
<protein>
    <submittedName>
        <fullName evidence="3">Uncharacterized protein</fullName>
    </submittedName>
</protein>
<feature type="transmembrane region" description="Helical" evidence="2">
    <location>
        <begin position="6"/>
        <end position="28"/>
    </location>
</feature>
<evidence type="ECO:0000256" key="1">
    <source>
        <dbReference type="SAM" id="MobiDB-lite"/>
    </source>
</evidence>
<dbReference type="Proteomes" id="UP000717515">
    <property type="component" value="Unassembled WGS sequence"/>
</dbReference>
<evidence type="ECO:0000256" key="2">
    <source>
        <dbReference type="SAM" id="Phobius"/>
    </source>
</evidence>
<organism evidence="3 4">
    <name type="scientific">Mortierella alpina</name>
    <name type="common">Oleaginous fungus</name>
    <name type="synonym">Mortierella renispora</name>
    <dbReference type="NCBI Taxonomy" id="64518"/>
    <lineage>
        <taxon>Eukaryota</taxon>
        <taxon>Fungi</taxon>
        <taxon>Fungi incertae sedis</taxon>
        <taxon>Mucoromycota</taxon>
        <taxon>Mortierellomycotina</taxon>
        <taxon>Mortierellomycetes</taxon>
        <taxon>Mortierellales</taxon>
        <taxon>Mortierellaceae</taxon>
        <taxon>Mortierella</taxon>
    </lineage>
</organism>